<dbReference type="EMBL" id="ABJD02000085">
    <property type="protein sequence ID" value="EDU60960.1"/>
    <property type="molecule type" value="Genomic_DNA"/>
</dbReference>
<protein>
    <submittedName>
        <fullName evidence="1">Uncharacterized protein</fullName>
    </submittedName>
</protein>
<organism evidence="1 2">
    <name type="scientific">Providencia stuartii ATCC 25827</name>
    <dbReference type="NCBI Taxonomy" id="471874"/>
    <lineage>
        <taxon>Bacteria</taxon>
        <taxon>Pseudomonadati</taxon>
        <taxon>Pseudomonadota</taxon>
        <taxon>Gammaproteobacteria</taxon>
        <taxon>Enterobacterales</taxon>
        <taxon>Morganellaceae</taxon>
        <taxon>Providencia</taxon>
    </lineage>
</organism>
<dbReference type="Proteomes" id="UP000004506">
    <property type="component" value="Unassembled WGS sequence"/>
</dbReference>
<evidence type="ECO:0000313" key="1">
    <source>
        <dbReference type="EMBL" id="EDU60960.1"/>
    </source>
</evidence>
<reference evidence="1 2" key="3">
    <citation type="submission" date="2008-05" db="EMBL/GenBank/DDBJ databases">
        <authorList>
            <person name="Fulton L."/>
            <person name="Clifton S."/>
            <person name="Fulton B."/>
            <person name="Xu J."/>
            <person name="Minx P."/>
            <person name="Pepin K.H."/>
            <person name="Johnson M."/>
            <person name="Thiruvilangam P."/>
            <person name="Bhonagiri V."/>
            <person name="Nash W.E."/>
            <person name="Mardis E.R."/>
            <person name="Wilson R.K."/>
        </authorList>
    </citation>
    <scope>NUCLEOTIDE SEQUENCE [LARGE SCALE GENOMIC DNA]</scope>
    <source>
        <strain evidence="1 2">ATCC 25827</strain>
    </source>
</reference>
<reference evidence="2" key="2">
    <citation type="submission" date="2008-04" db="EMBL/GenBank/DDBJ databases">
        <title>Draft genome sequence of Providencia stuartii(ATCC 25827).</title>
        <authorList>
            <person name="Sudarsanam P."/>
            <person name="Ley R."/>
            <person name="Guruge J."/>
            <person name="Turnbaugh P.J."/>
            <person name="Mahowald M."/>
            <person name="Liep D."/>
            <person name="Gordon J."/>
        </authorList>
    </citation>
    <scope>NUCLEOTIDE SEQUENCE [LARGE SCALE GENOMIC DNA]</scope>
    <source>
        <strain evidence="2">ATCC 25827</strain>
    </source>
</reference>
<evidence type="ECO:0000313" key="2">
    <source>
        <dbReference type="Proteomes" id="UP000004506"/>
    </source>
</evidence>
<sequence>MGVADITYLNLVTNAYSRKKNRWLSFRWQHENEYGKEIVTSNLKKTKFNNPYNPSLKSKATVLFIELSENP</sequence>
<accession>A0AA87CUH1</accession>
<reference evidence="2" key="1">
    <citation type="submission" date="2008-04" db="EMBL/GenBank/DDBJ databases">
        <title>Draft genome sequence of Providencia stuartii (ATCC 25827).</title>
        <authorList>
            <person name="Sudarsanam P."/>
            <person name="Ley R."/>
            <person name="Guruge J."/>
            <person name="Turnbaugh P.J."/>
            <person name="Mahowald M."/>
            <person name="Liep D."/>
            <person name="Gordon J."/>
        </authorList>
    </citation>
    <scope>NUCLEOTIDE SEQUENCE [LARGE SCALE GENOMIC DNA]</scope>
    <source>
        <strain evidence="2">ATCC 25827</strain>
    </source>
</reference>
<gene>
    <name evidence="1" type="ORF">PROSTU_00941</name>
</gene>
<comment type="caution">
    <text evidence="1">The sequence shown here is derived from an EMBL/GenBank/DDBJ whole genome shotgun (WGS) entry which is preliminary data.</text>
</comment>
<dbReference type="AlphaFoldDB" id="A0AA87CUH1"/>
<name>A0AA87CUH1_PROST</name>
<proteinExistence type="predicted"/>